<organism evidence="1 2">
    <name type="scientific">Catenulispora pinistramenti</name>
    <dbReference type="NCBI Taxonomy" id="2705254"/>
    <lineage>
        <taxon>Bacteria</taxon>
        <taxon>Bacillati</taxon>
        <taxon>Actinomycetota</taxon>
        <taxon>Actinomycetes</taxon>
        <taxon>Catenulisporales</taxon>
        <taxon>Catenulisporaceae</taxon>
        <taxon>Catenulispora</taxon>
    </lineage>
</organism>
<keyword evidence="2" id="KW-1185">Reference proteome</keyword>
<gene>
    <name evidence="1" type="ORF">KGQ19_01390</name>
</gene>
<dbReference type="RefSeq" id="WP_212007178.1">
    <property type="nucleotide sequence ID" value="NZ_JAAFYZ010000003.1"/>
</dbReference>
<dbReference type="EMBL" id="JAAFYZ010000003">
    <property type="protein sequence ID" value="MBS2545514.1"/>
    <property type="molecule type" value="Genomic_DNA"/>
</dbReference>
<reference evidence="1 2" key="1">
    <citation type="submission" date="2020-02" db="EMBL/GenBank/DDBJ databases">
        <title>Acidophilic actinobacteria isolated from forest soil.</title>
        <authorList>
            <person name="Golinska P."/>
        </authorList>
    </citation>
    <scope>NUCLEOTIDE SEQUENCE [LARGE SCALE GENOMIC DNA]</scope>
    <source>
        <strain evidence="1 2">NL8</strain>
    </source>
</reference>
<comment type="caution">
    <text evidence="1">The sequence shown here is derived from an EMBL/GenBank/DDBJ whole genome shotgun (WGS) entry which is preliminary data.</text>
</comment>
<evidence type="ECO:0000313" key="1">
    <source>
        <dbReference type="EMBL" id="MBS2545514.1"/>
    </source>
</evidence>
<protein>
    <submittedName>
        <fullName evidence="1">Uncharacterized protein</fullName>
    </submittedName>
</protein>
<sequence>MRITQHHASLSVQRARAETIGSGLATHGFSKRPESCDDHPGAHAVTRYTRGYVKLLVLSLGMQRGQIVEIAGAPRPRTFPTRGGHAIGARPSWRLTAYDPPAEAILAAALAAGDSAPELGAFEVAGWTAVRPHTSKVSRPRVATYTRPDGAVVASFHMPTFTPSCERCAEHGDHGDAGGWLVAGLGVTCDATAHTPGSVISAFALALPSARLFPSRIMPKRPGAESEEGK</sequence>
<dbReference type="Proteomes" id="UP000730482">
    <property type="component" value="Unassembled WGS sequence"/>
</dbReference>
<evidence type="ECO:0000313" key="2">
    <source>
        <dbReference type="Proteomes" id="UP000730482"/>
    </source>
</evidence>
<name>A0ABS5KGX3_9ACTN</name>
<accession>A0ABS5KGX3</accession>
<proteinExistence type="predicted"/>